<evidence type="ECO:0000313" key="2">
    <source>
        <dbReference type="WBParaSite" id="ES5_v2.g18090.t1"/>
    </source>
</evidence>
<accession>A0AC34FLL3</accession>
<dbReference type="Proteomes" id="UP000887579">
    <property type="component" value="Unplaced"/>
</dbReference>
<sequence length="113" mass="12295">MAGLTQCSHSDLLSIGLPSDDAVSLYDAIRNFSNTQGLTVQLRRNNQTPSSSHPLRHHRSPLLSGSSNGTAQTFLSNSSTGSATTHHQFQPQQPQIQQHRKSALFTQNDGFPV</sequence>
<dbReference type="WBParaSite" id="ES5_v2.g18090.t1">
    <property type="protein sequence ID" value="ES5_v2.g18090.t1"/>
    <property type="gene ID" value="ES5_v2.g18090"/>
</dbReference>
<evidence type="ECO:0000313" key="1">
    <source>
        <dbReference type="Proteomes" id="UP000887579"/>
    </source>
</evidence>
<protein>
    <submittedName>
        <fullName evidence="2">Uncharacterized protein</fullName>
    </submittedName>
</protein>
<organism evidence="1 2">
    <name type="scientific">Panagrolaimus sp. ES5</name>
    <dbReference type="NCBI Taxonomy" id="591445"/>
    <lineage>
        <taxon>Eukaryota</taxon>
        <taxon>Metazoa</taxon>
        <taxon>Ecdysozoa</taxon>
        <taxon>Nematoda</taxon>
        <taxon>Chromadorea</taxon>
        <taxon>Rhabditida</taxon>
        <taxon>Tylenchina</taxon>
        <taxon>Panagrolaimomorpha</taxon>
        <taxon>Panagrolaimoidea</taxon>
        <taxon>Panagrolaimidae</taxon>
        <taxon>Panagrolaimus</taxon>
    </lineage>
</organism>
<proteinExistence type="predicted"/>
<reference evidence="2" key="1">
    <citation type="submission" date="2022-11" db="UniProtKB">
        <authorList>
            <consortium name="WormBaseParasite"/>
        </authorList>
    </citation>
    <scope>IDENTIFICATION</scope>
</reference>
<name>A0AC34FLL3_9BILA</name>